<protein>
    <recommendedName>
        <fullName evidence="2 6">Adenine deaminase</fullName>
        <shortName evidence="6">Adenase</shortName>
        <shortName evidence="6">Adenine aminase</shortName>
        <ecNumber evidence="2 6">3.5.4.2</ecNumber>
    </recommendedName>
</protein>
<dbReference type="SUPFAM" id="SSF51556">
    <property type="entry name" value="Metallo-dependent hydrolases"/>
    <property type="match status" value="1"/>
</dbReference>
<evidence type="ECO:0000256" key="1">
    <source>
        <dbReference type="ARBA" id="ARBA00006773"/>
    </source>
</evidence>
<comment type="cofactor">
    <cofactor evidence="6">
        <name>Mn(2+)</name>
        <dbReference type="ChEBI" id="CHEBI:29035"/>
    </cofactor>
</comment>
<proteinExistence type="inferred from homology"/>
<dbReference type="HAMAP" id="MF_01518">
    <property type="entry name" value="Adenine_deamin"/>
    <property type="match status" value="1"/>
</dbReference>
<dbReference type="InterPro" id="IPR006680">
    <property type="entry name" value="Amidohydro-rel"/>
</dbReference>
<evidence type="ECO:0000256" key="2">
    <source>
        <dbReference type="ARBA" id="ARBA00012782"/>
    </source>
</evidence>
<dbReference type="EMBL" id="CP004305">
    <property type="protein sequence ID" value="AHH07197.1"/>
    <property type="molecule type" value="Genomic_DNA"/>
</dbReference>
<dbReference type="CDD" id="cd01295">
    <property type="entry name" value="AdeC"/>
    <property type="match status" value="1"/>
</dbReference>
<sequence length="568" mass="63908">MMKYNKYCYNIIKNLFKGKKMNSFIIKANYIDILNKTIYPANITIKNGIIASINKTNDSFLQDYILPGFIDSHIHIESSLLIPSHFAHLVVQHGTVATISDPHEIANVNGIDGINFMINNANKIDFKIFFGAPSCVPALPLEFETSGHVLDDKDVDQLLSNKNIYYLAEMMNFNGVINKEPQIMNKIYSAIKRNKVVDGHAPNLSRTETLKYISAGISTDHECSTIEDARYKLSLRMKILIREGSAAKNFNALHPLISENSGKYKDHLMFCFDDAHPDILMNGHINLMVTRAIKHGHNLFDVLKIACINPVVHYKIPVGILRVGDPADFIITQDLKTFNIDKTYINGKLVFSNGKSYIPLLNEKFINNFNCSKKSSKDFRFFTHKKAIPTINCIDNQIITHKTMTDSNLLVPDFQSNIEEDILKIAVINRYNNNEISIGFIKNFGIKDGAIGSTVAHDSHNIILVGTRDEYLCRVANIIIENQGGLCALNNTHTLMLKLPIAGLMTILPPKDVALKYIQLNNFCKDTLGSNLTHPLMTLSFMSLTVIPHLKINDKGLFDVDSFSFLKI</sequence>
<feature type="domain" description="Amidohydrolase-related" evidence="7">
    <location>
        <begin position="64"/>
        <end position="350"/>
    </location>
</feature>
<evidence type="ECO:0000259" key="7">
    <source>
        <dbReference type="Pfam" id="PF01979"/>
    </source>
</evidence>
<keyword evidence="3 6" id="KW-0378">Hydrolase</keyword>
<evidence type="ECO:0000256" key="5">
    <source>
        <dbReference type="ARBA" id="ARBA00047720"/>
    </source>
</evidence>
<dbReference type="Gene3D" id="3.20.20.140">
    <property type="entry name" value="Metal-dependent hydrolases"/>
    <property type="match status" value="1"/>
</dbReference>
<comment type="catalytic activity">
    <reaction evidence="5 6">
        <text>adenine + H2O + H(+) = hypoxanthine + NH4(+)</text>
        <dbReference type="Rhea" id="RHEA:23688"/>
        <dbReference type="ChEBI" id="CHEBI:15377"/>
        <dbReference type="ChEBI" id="CHEBI:15378"/>
        <dbReference type="ChEBI" id="CHEBI:16708"/>
        <dbReference type="ChEBI" id="CHEBI:17368"/>
        <dbReference type="ChEBI" id="CHEBI:28938"/>
        <dbReference type="EC" id="3.5.4.2"/>
    </reaction>
</comment>
<dbReference type="Gene3D" id="2.30.40.10">
    <property type="entry name" value="Urease, subunit C, domain 1"/>
    <property type="match status" value="1"/>
</dbReference>
<dbReference type="SUPFAM" id="SSF51338">
    <property type="entry name" value="Composite domain of metallo-dependent hydrolases"/>
    <property type="match status" value="1"/>
</dbReference>
<dbReference type="HOGENOM" id="CLU_027935_0_0_12"/>
<reference evidence="9" key="1">
    <citation type="submission" date="2013-02" db="EMBL/GenBank/DDBJ databases">
        <title>Comparative genomics of Borrelia species.</title>
        <authorList>
            <person name="Schwan T.G."/>
            <person name="Raffel S.J."/>
            <person name="Porcella S.F."/>
        </authorList>
    </citation>
    <scope>NUCLEOTIDE SEQUENCE</scope>
    <source>
        <strain evidence="9">DOU</strain>
        <plasmid evidence="9">unnamed</plasmid>
    </source>
</reference>
<keyword evidence="9" id="KW-0614">Plasmid</keyword>
<evidence type="ECO:0000256" key="6">
    <source>
        <dbReference type="HAMAP-Rule" id="MF_01518"/>
    </source>
</evidence>
<dbReference type="InterPro" id="IPR026912">
    <property type="entry name" value="Adenine_deam_C"/>
</dbReference>
<dbReference type="PANTHER" id="PTHR11113">
    <property type="entry name" value="N-ACETYLGLUCOSAMINE-6-PHOSPHATE DEACETYLASE"/>
    <property type="match status" value="1"/>
</dbReference>
<keyword evidence="4 6" id="KW-0464">Manganese</keyword>
<dbReference type="InterPro" id="IPR032466">
    <property type="entry name" value="Metal_Hydrolase"/>
</dbReference>
<dbReference type="GO" id="GO:0000034">
    <property type="term" value="F:adenine deaminase activity"/>
    <property type="evidence" value="ECO:0007669"/>
    <property type="project" value="UniProtKB-UniRule"/>
</dbReference>
<dbReference type="Pfam" id="PF13382">
    <property type="entry name" value="Adenine_deam_C"/>
    <property type="match status" value="1"/>
</dbReference>
<evidence type="ECO:0000313" key="9">
    <source>
        <dbReference type="EMBL" id="AHH07197.1"/>
    </source>
</evidence>
<organism evidence="9">
    <name type="scientific">Borrelia crocidurae DOU</name>
    <dbReference type="NCBI Taxonomy" id="1293575"/>
    <lineage>
        <taxon>Bacteria</taxon>
        <taxon>Pseudomonadati</taxon>
        <taxon>Spirochaetota</taxon>
        <taxon>Spirochaetia</taxon>
        <taxon>Spirochaetales</taxon>
        <taxon>Borreliaceae</taxon>
        <taxon>Borrelia</taxon>
    </lineage>
</organism>
<evidence type="ECO:0000259" key="8">
    <source>
        <dbReference type="Pfam" id="PF13382"/>
    </source>
</evidence>
<dbReference type="NCBIfam" id="TIGR01178">
    <property type="entry name" value="ade"/>
    <property type="match status" value="1"/>
</dbReference>
<evidence type="ECO:0000256" key="4">
    <source>
        <dbReference type="ARBA" id="ARBA00023211"/>
    </source>
</evidence>
<dbReference type="Pfam" id="PF01979">
    <property type="entry name" value="Amidohydro_1"/>
    <property type="match status" value="1"/>
</dbReference>
<comment type="similarity">
    <text evidence="1 6">Belongs to the metallo-dependent hydrolases superfamily. Adenine deaminase family.</text>
</comment>
<dbReference type="InterPro" id="IPR006679">
    <property type="entry name" value="Adenine_deam"/>
</dbReference>
<dbReference type="AlphaFoldDB" id="W5SJS9"/>
<feature type="domain" description="Adenine deaminase C-terminal" evidence="8">
    <location>
        <begin position="397"/>
        <end position="563"/>
    </location>
</feature>
<evidence type="ECO:0000256" key="3">
    <source>
        <dbReference type="ARBA" id="ARBA00022801"/>
    </source>
</evidence>
<accession>W5SJS9</accession>
<gene>
    <name evidence="6" type="primary">ade</name>
    <name evidence="9" type="ORF">BCD_1131</name>
</gene>
<dbReference type="PANTHER" id="PTHR11113:SF2">
    <property type="entry name" value="ADENINE DEAMINASE"/>
    <property type="match status" value="1"/>
</dbReference>
<geneLocation type="plasmid" evidence="9">
    <name>unnamed</name>
</geneLocation>
<dbReference type="GO" id="GO:0006146">
    <property type="term" value="P:adenine catabolic process"/>
    <property type="evidence" value="ECO:0007669"/>
    <property type="project" value="InterPro"/>
</dbReference>
<dbReference type="InterPro" id="IPR011059">
    <property type="entry name" value="Metal-dep_hydrolase_composite"/>
</dbReference>
<name>W5SJS9_9SPIR</name>
<dbReference type="EC" id="3.5.4.2" evidence="2 6"/>